<dbReference type="EMBL" id="MCGN01000013">
    <property type="protein sequence ID" value="ORY89905.1"/>
    <property type="molecule type" value="Genomic_DNA"/>
</dbReference>
<dbReference type="STRING" id="13706.A0A1X2GZK7"/>
<dbReference type="GO" id="GO:0005375">
    <property type="term" value="F:copper ion transmembrane transporter activity"/>
    <property type="evidence" value="ECO:0007669"/>
    <property type="project" value="UniProtKB-UniRule"/>
</dbReference>
<sequence length="211" mass="23208">MDMGGSSSSDGMDTSSSGSGMSMDMNMGTFHWSGEGTDALWFTSWVPKSESAYIGACFGLLFFSVLSRAIVAIEIYFVAYTSRKFMEVHGGSAPFGLSSAVRPGRSRVVQKHRGEKSKEPSDSTSDESDLEHQTYPRPFQLPQVPPFSWHADTFRSFLTALSAFINYLLMLVVMTGNGGFFIVIIVGVFVGEMAFGRFRSLGSFREEHGMH</sequence>
<keyword evidence="8" id="KW-1185">Reference proteome</keyword>
<keyword evidence="5" id="KW-0813">Transport</keyword>
<evidence type="ECO:0000256" key="1">
    <source>
        <dbReference type="ARBA" id="ARBA00004141"/>
    </source>
</evidence>
<dbReference type="InterPro" id="IPR007274">
    <property type="entry name" value="Cop_transporter"/>
</dbReference>
<dbReference type="OrthoDB" id="73901at2759"/>
<comment type="caution">
    <text evidence="7">The sequence shown here is derived from an EMBL/GenBank/DDBJ whole genome shotgun (WGS) entry which is preliminary data.</text>
</comment>
<dbReference type="GO" id="GO:0005886">
    <property type="term" value="C:plasma membrane"/>
    <property type="evidence" value="ECO:0007669"/>
    <property type="project" value="TreeGrafter"/>
</dbReference>
<evidence type="ECO:0000256" key="5">
    <source>
        <dbReference type="RuleBase" id="RU367022"/>
    </source>
</evidence>
<reference evidence="7 8" key="1">
    <citation type="submission" date="2016-07" db="EMBL/GenBank/DDBJ databases">
        <title>Pervasive Adenine N6-methylation of Active Genes in Fungi.</title>
        <authorList>
            <consortium name="DOE Joint Genome Institute"/>
            <person name="Mondo S.J."/>
            <person name="Dannebaum R.O."/>
            <person name="Kuo R.C."/>
            <person name="Labutti K."/>
            <person name="Haridas S."/>
            <person name="Kuo A."/>
            <person name="Salamov A."/>
            <person name="Ahrendt S.R."/>
            <person name="Lipzen A."/>
            <person name="Sullivan W."/>
            <person name="Andreopoulos W.B."/>
            <person name="Clum A."/>
            <person name="Lindquist E."/>
            <person name="Daum C."/>
            <person name="Ramamoorthy G.K."/>
            <person name="Gryganskyi A."/>
            <person name="Culley D."/>
            <person name="Magnuson J.K."/>
            <person name="James T.Y."/>
            <person name="O'Malley M.A."/>
            <person name="Stajich J.E."/>
            <person name="Spatafora J.W."/>
            <person name="Visel A."/>
            <person name="Grigoriev I.V."/>
        </authorList>
    </citation>
    <scope>NUCLEOTIDE SEQUENCE [LARGE SCALE GENOMIC DNA]</scope>
    <source>
        <strain evidence="7 8">NRRL 2496</strain>
    </source>
</reference>
<keyword evidence="5" id="KW-0406">Ion transport</keyword>
<feature type="region of interest" description="Disordered" evidence="6">
    <location>
        <begin position="104"/>
        <end position="132"/>
    </location>
</feature>
<feature type="compositionally biased region" description="Basic residues" evidence="6">
    <location>
        <begin position="104"/>
        <end position="115"/>
    </location>
</feature>
<dbReference type="Pfam" id="PF04145">
    <property type="entry name" value="Ctr"/>
    <property type="match status" value="1"/>
</dbReference>
<feature type="transmembrane region" description="Helical" evidence="5">
    <location>
        <begin position="52"/>
        <end position="79"/>
    </location>
</feature>
<gene>
    <name evidence="7" type="ORF">BCR43DRAFT_499678</name>
</gene>
<evidence type="ECO:0000313" key="7">
    <source>
        <dbReference type="EMBL" id="ORY89905.1"/>
    </source>
</evidence>
<dbReference type="PANTHER" id="PTHR12483:SF27">
    <property type="entry name" value="COPPER TRANSPORT PROTEIN CTR1"/>
    <property type="match status" value="1"/>
</dbReference>
<dbReference type="PANTHER" id="PTHR12483">
    <property type="entry name" value="SOLUTE CARRIER FAMILY 31 COPPER TRANSPORTERS"/>
    <property type="match status" value="1"/>
</dbReference>
<dbReference type="AlphaFoldDB" id="A0A1X2GZK7"/>
<dbReference type="OMA" id="EAYFIAW"/>
<protein>
    <recommendedName>
        <fullName evidence="5">Copper transport protein</fullName>
    </recommendedName>
</protein>
<evidence type="ECO:0000256" key="2">
    <source>
        <dbReference type="ARBA" id="ARBA00022692"/>
    </source>
</evidence>
<keyword evidence="4 5" id="KW-0472">Membrane</keyword>
<comment type="similarity">
    <text evidence="5">Belongs to the copper transporter (Ctr) (TC 1.A.56) family. SLC31A subfamily.</text>
</comment>
<evidence type="ECO:0000256" key="6">
    <source>
        <dbReference type="SAM" id="MobiDB-lite"/>
    </source>
</evidence>
<keyword evidence="5" id="KW-0187">Copper transport</keyword>
<keyword evidence="3 5" id="KW-1133">Transmembrane helix</keyword>
<dbReference type="InParanoid" id="A0A1X2GZK7"/>
<proteinExistence type="inferred from homology"/>
<organism evidence="7 8">
    <name type="scientific">Syncephalastrum racemosum</name>
    <name type="common">Filamentous fungus</name>
    <dbReference type="NCBI Taxonomy" id="13706"/>
    <lineage>
        <taxon>Eukaryota</taxon>
        <taxon>Fungi</taxon>
        <taxon>Fungi incertae sedis</taxon>
        <taxon>Mucoromycota</taxon>
        <taxon>Mucoromycotina</taxon>
        <taxon>Mucoromycetes</taxon>
        <taxon>Mucorales</taxon>
        <taxon>Syncephalastraceae</taxon>
        <taxon>Syncephalastrum</taxon>
    </lineage>
</organism>
<accession>A0A1X2GZK7</accession>
<dbReference type="Proteomes" id="UP000242180">
    <property type="component" value="Unassembled WGS sequence"/>
</dbReference>
<keyword evidence="5" id="KW-0186">Copper</keyword>
<name>A0A1X2GZK7_SYNRA</name>
<evidence type="ECO:0000313" key="8">
    <source>
        <dbReference type="Proteomes" id="UP000242180"/>
    </source>
</evidence>
<evidence type="ECO:0000256" key="4">
    <source>
        <dbReference type="ARBA" id="ARBA00023136"/>
    </source>
</evidence>
<comment type="subcellular location">
    <subcellularLocation>
        <location evidence="1 5">Membrane</location>
        <topology evidence="1 5">Multi-pass membrane protein</topology>
    </subcellularLocation>
</comment>
<evidence type="ECO:0000256" key="3">
    <source>
        <dbReference type="ARBA" id="ARBA00022989"/>
    </source>
</evidence>
<keyword evidence="2 5" id="KW-0812">Transmembrane</keyword>